<keyword evidence="5" id="KW-1185">Reference proteome</keyword>
<feature type="region of interest" description="Disordered" evidence="2">
    <location>
        <begin position="345"/>
        <end position="366"/>
    </location>
</feature>
<accession>A0ABN5AL38</accession>
<feature type="domain" description="LXG" evidence="3">
    <location>
        <begin position="1"/>
        <end position="180"/>
    </location>
</feature>
<dbReference type="Pfam" id="PF13930">
    <property type="entry name" value="Endonuclea_NS_2"/>
    <property type="match status" value="1"/>
</dbReference>
<evidence type="ECO:0000313" key="5">
    <source>
        <dbReference type="Proteomes" id="UP000196877"/>
    </source>
</evidence>
<sequence>MRNATLPFLRFYESFIDEYESALKKIKNALNSLEPNHNGYISQDFLEHDLEQGLNAADRTTKHLVSKANASIAKVSHIVDLPDLNDNDFHEQNRKALTDINQTIEKLHTFDREQTNALKIAENDLETMQTYIARLEKMYTGLKIEIASYQKGSILKPDENTTINGPVSGLKGALENAESSAMKTMLEKLGEQKDTNVDTLTAPNRVKKLIEKYKIHNESVYNIEKLKFIKYKIKTPNVQVKRFEMPWGPGKISKFGRASEIRKALTENPLKAGEVSKIEKDARTARDVGIVKKNEIIKDGSHITKSGKLKSNVKYQAGEYNYIYKTDKEARIKEFQADDLKLTKRDKRLPHNPKTPGKQLGDHAGHLAAYRFGGSPELDNLVSQSSNVKSKQIQEARK</sequence>
<dbReference type="InterPro" id="IPR006829">
    <property type="entry name" value="LXG_dom"/>
</dbReference>
<comment type="similarity">
    <text evidence="1">In the N-terminal section; belongs to the LXG family.</text>
</comment>
<evidence type="ECO:0000259" key="3">
    <source>
        <dbReference type="PROSITE" id="PS51756"/>
    </source>
</evidence>
<dbReference type="Pfam" id="PF04740">
    <property type="entry name" value="LXG"/>
    <property type="match status" value="1"/>
</dbReference>
<protein>
    <submittedName>
        <fullName evidence="4">Ribonuclease YxiD</fullName>
    </submittedName>
</protein>
<proteinExistence type="inferred from homology"/>
<dbReference type="PROSITE" id="PS51756">
    <property type="entry name" value="LXG"/>
    <property type="match status" value="1"/>
</dbReference>
<reference evidence="4 5" key="1">
    <citation type="submission" date="2017-06" db="EMBL/GenBank/DDBJ databases">
        <title>Genome sequence of Bacillus sonorensis strain SRCM101395.</title>
        <authorList>
            <person name="Cho S.H."/>
        </authorList>
    </citation>
    <scope>NUCLEOTIDE SEQUENCE [LARGE SCALE GENOMIC DNA]</scope>
    <source>
        <strain evidence="4 5">SRCM101395</strain>
    </source>
</reference>
<gene>
    <name evidence="4" type="ORF">S101395_03377</name>
</gene>
<evidence type="ECO:0000256" key="2">
    <source>
        <dbReference type="SAM" id="MobiDB-lite"/>
    </source>
</evidence>
<dbReference type="Proteomes" id="UP000196877">
    <property type="component" value="Chromosome"/>
</dbReference>
<evidence type="ECO:0000256" key="1">
    <source>
        <dbReference type="ARBA" id="ARBA00034117"/>
    </source>
</evidence>
<organism evidence="4 5">
    <name type="scientific">Bacillus sonorensis</name>
    <dbReference type="NCBI Taxonomy" id="119858"/>
    <lineage>
        <taxon>Bacteria</taxon>
        <taxon>Bacillati</taxon>
        <taxon>Bacillota</taxon>
        <taxon>Bacilli</taxon>
        <taxon>Bacillales</taxon>
        <taxon>Bacillaceae</taxon>
        <taxon>Bacillus</taxon>
    </lineage>
</organism>
<dbReference type="EMBL" id="CP021920">
    <property type="protein sequence ID" value="ASB89884.1"/>
    <property type="molecule type" value="Genomic_DNA"/>
</dbReference>
<evidence type="ECO:0000313" key="4">
    <source>
        <dbReference type="EMBL" id="ASB89884.1"/>
    </source>
</evidence>
<name>A0ABN5AL38_9BACI</name>
<dbReference type="InterPro" id="IPR044927">
    <property type="entry name" value="Endonuclea_NS_2"/>
</dbReference>